<name>A0A014PB66_9HYPO</name>
<proteinExistence type="predicted"/>
<evidence type="ECO:0000313" key="1">
    <source>
        <dbReference type="EMBL" id="EXV01254.1"/>
    </source>
</evidence>
<dbReference type="AlphaFoldDB" id="A0A014PB66"/>
<reference evidence="1 2" key="1">
    <citation type="submission" date="2014-02" db="EMBL/GenBank/DDBJ databases">
        <title>The genome sequence of the entomopathogenic fungus Metarhizium robertsii ARSEF 2575.</title>
        <authorList>
            <person name="Giuliano Garisto Donzelli B."/>
            <person name="Roe B.A."/>
            <person name="Macmil S.L."/>
            <person name="Krasnoff S.B."/>
            <person name="Gibson D.M."/>
        </authorList>
    </citation>
    <scope>NUCLEOTIDE SEQUENCE [LARGE SCALE GENOMIC DNA]</scope>
    <source>
        <strain evidence="1 2">ARSEF 2575</strain>
    </source>
</reference>
<dbReference type="Proteomes" id="UP000030151">
    <property type="component" value="Unassembled WGS sequence"/>
</dbReference>
<dbReference type="HOGENOM" id="CLU_2606537_0_0_1"/>
<gene>
    <name evidence="1" type="ORF">X797_005828</name>
</gene>
<organism evidence="1 2">
    <name type="scientific">Metarhizium robertsii</name>
    <dbReference type="NCBI Taxonomy" id="568076"/>
    <lineage>
        <taxon>Eukaryota</taxon>
        <taxon>Fungi</taxon>
        <taxon>Dikarya</taxon>
        <taxon>Ascomycota</taxon>
        <taxon>Pezizomycotina</taxon>
        <taxon>Sordariomycetes</taxon>
        <taxon>Hypocreomycetidae</taxon>
        <taxon>Hypocreales</taxon>
        <taxon>Clavicipitaceae</taxon>
        <taxon>Metarhizium</taxon>
    </lineage>
</organism>
<accession>A0A014PB66</accession>
<sequence length="79" mass="9121">MSILGLWYFTSHTADVEKYHAMLPSHCGYEDLRNGSNYSYETNTSRTFLLSSRTRMMALLEQHEASFIMGLLMRHGRTG</sequence>
<dbReference type="EMBL" id="JELW01000009">
    <property type="protein sequence ID" value="EXV01254.1"/>
    <property type="molecule type" value="Genomic_DNA"/>
</dbReference>
<comment type="caution">
    <text evidence="1">The sequence shown here is derived from an EMBL/GenBank/DDBJ whole genome shotgun (WGS) entry which is preliminary data.</text>
</comment>
<protein>
    <submittedName>
        <fullName evidence="1">Uncharacterized protein</fullName>
    </submittedName>
</protein>
<evidence type="ECO:0000313" key="2">
    <source>
        <dbReference type="Proteomes" id="UP000030151"/>
    </source>
</evidence>